<dbReference type="AlphaFoldDB" id="A0A438FQK3"/>
<dbReference type="SUPFAM" id="SSF53098">
    <property type="entry name" value="Ribonuclease H-like"/>
    <property type="match status" value="1"/>
</dbReference>
<dbReference type="InterPro" id="IPR012337">
    <property type="entry name" value="RNaseH-like_sf"/>
</dbReference>
<dbReference type="PANTHER" id="PTHR34072">
    <property type="entry name" value="ENZYMATIC POLYPROTEIN-RELATED"/>
    <property type="match status" value="1"/>
</dbReference>
<reference evidence="1 2" key="1">
    <citation type="journal article" date="2018" name="PLoS Genet.">
        <title>Population sequencing reveals clonal diversity and ancestral inbreeding in the grapevine cultivar Chardonnay.</title>
        <authorList>
            <person name="Roach M.J."/>
            <person name="Johnson D.L."/>
            <person name="Bohlmann J."/>
            <person name="van Vuuren H.J."/>
            <person name="Jones S.J."/>
            <person name="Pretorius I.S."/>
            <person name="Schmidt S.A."/>
            <person name="Borneman A.R."/>
        </authorList>
    </citation>
    <scope>NUCLEOTIDE SEQUENCE [LARGE SCALE GENOMIC DNA]</scope>
    <source>
        <strain evidence="2">cv. Chardonnay</strain>
        <tissue evidence="1">Leaf</tissue>
    </source>
</reference>
<sequence>MQEVVRAEVLKLFRPVLSTPYQIAHGLEGVYRLQEVECVTRKDHFPLPFIDQVLERVSRHPFYCFLDGYSGRMPFDLCNAPATFQRCMLSIFSDMVERIMEVFMDDITIYGMSFHGTPRDCPWAYHLQEGIEVDKAKVELIVKLPSPTNVKGVRQFLGHVGFYRRFIKISLSLQDLFVNYCDFAIGVVLGQREDGKPYVIYYASKTLNEYLLTKQDAKARLIRWILDSFPIGVPADSCHLNGPQQRRHLISVPSWCGFRKLEVSISQEKVDFTRCDAKMEFELQSGTRVLAGGFAASKFLQADFATAKFSLSLVRLSSKGHNFFVSAPIDTPFEIPLFFLLAFLIGFGKELRSSKAWILYIKDKKGVENVVAGHLSRLAIAHNSHGLPINDDFLEESLILVEVAPWYAHIVNYLVIGEIPKDDHESVAIRNMMPLNPILIVDILTFGALTSWDHFLCLLATLTSCQVWVKHKVTTPYHPQTSGQVELANREIKNILMKVVNTNRKDWSVKLLDSLWAYRTAYKTILEMSPYRLAYGKACHLPMELEYKA</sequence>
<dbReference type="EMBL" id="QGNW01000781">
    <property type="protein sequence ID" value="RVW62223.1"/>
    <property type="molecule type" value="Genomic_DNA"/>
</dbReference>
<dbReference type="Proteomes" id="UP000288805">
    <property type="component" value="Unassembled WGS sequence"/>
</dbReference>
<proteinExistence type="predicted"/>
<gene>
    <name evidence="1" type="ORF">CK203_061627</name>
</gene>
<dbReference type="InterPro" id="IPR043128">
    <property type="entry name" value="Rev_trsase/Diguanyl_cyclase"/>
</dbReference>
<dbReference type="Gene3D" id="3.30.70.270">
    <property type="match status" value="2"/>
</dbReference>
<protein>
    <recommendedName>
        <fullName evidence="3">Integrase catalytic domain-containing protein</fullName>
    </recommendedName>
</protein>
<dbReference type="InterPro" id="IPR043502">
    <property type="entry name" value="DNA/RNA_pol_sf"/>
</dbReference>
<evidence type="ECO:0008006" key="3">
    <source>
        <dbReference type="Google" id="ProtNLM"/>
    </source>
</evidence>
<comment type="caution">
    <text evidence="1">The sequence shown here is derived from an EMBL/GenBank/DDBJ whole genome shotgun (WGS) entry which is preliminary data.</text>
</comment>
<evidence type="ECO:0000313" key="2">
    <source>
        <dbReference type="Proteomes" id="UP000288805"/>
    </source>
</evidence>
<dbReference type="GO" id="GO:0003676">
    <property type="term" value="F:nucleic acid binding"/>
    <property type="evidence" value="ECO:0007669"/>
    <property type="project" value="InterPro"/>
</dbReference>
<name>A0A438FQK3_VITVI</name>
<dbReference type="SUPFAM" id="SSF56672">
    <property type="entry name" value="DNA/RNA polymerases"/>
    <property type="match status" value="1"/>
</dbReference>
<evidence type="ECO:0000313" key="1">
    <source>
        <dbReference type="EMBL" id="RVW62223.1"/>
    </source>
</evidence>
<dbReference type="InterPro" id="IPR036397">
    <property type="entry name" value="RNaseH_sf"/>
</dbReference>
<dbReference type="Gene3D" id="3.30.420.10">
    <property type="entry name" value="Ribonuclease H-like superfamily/Ribonuclease H"/>
    <property type="match status" value="1"/>
</dbReference>
<dbReference type="PANTHER" id="PTHR34072:SF57">
    <property type="entry name" value="RNA-DIRECTED DNA POLYMERASE"/>
    <property type="match status" value="1"/>
</dbReference>
<accession>A0A438FQK3</accession>
<dbReference type="CDD" id="cd01647">
    <property type="entry name" value="RT_LTR"/>
    <property type="match status" value="1"/>
</dbReference>
<organism evidence="1 2">
    <name type="scientific">Vitis vinifera</name>
    <name type="common">Grape</name>
    <dbReference type="NCBI Taxonomy" id="29760"/>
    <lineage>
        <taxon>Eukaryota</taxon>
        <taxon>Viridiplantae</taxon>
        <taxon>Streptophyta</taxon>
        <taxon>Embryophyta</taxon>
        <taxon>Tracheophyta</taxon>
        <taxon>Spermatophyta</taxon>
        <taxon>Magnoliopsida</taxon>
        <taxon>eudicotyledons</taxon>
        <taxon>Gunneridae</taxon>
        <taxon>Pentapetalae</taxon>
        <taxon>rosids</taxon>
        <taxon>Vitales</taxon>
        <taxon>Vitaceae</taxon>
        <taxon>Viteae</taxon>
        <taxon>Vitis</taxon>
    </lineage>
</organism>